<evidence type="ECO:0000313" key="1">
    <source>
        <dbReference type="EMBL" id="VDD92942.1"/>
    </source>
</evidence>
<name>A0A0N4VCC0_ENTVE</name>
<proteinExistence type="predicted"/>
<reference evidence="1 2" key="2">
    <citation type="submission" date="2018-10" db="EMBL/GenBank/DDBJ databases">
        <authorList>
            <consortium name="Pathogen Informatics"/>
        </authorList>
    </citation>
    <scope>NUCLEOTIDE SEQUENCE [LARGE SCALE GENOMIC DNA]</scope>
</reference>
<dbReference type="WBParaSite" id="EVEC_0000820901-mRNA-1">
    <property type="protein sequence ID" value="EVEC_0000820901-mRNA-1"/>
    <property type="gene ID" value="EVEC_0000820901"/>
</dbReference>
<evidence type="ECO:0000313" key="3">
    <source>
        <dbReference type="WBParaSite" id="EVEC_0000820901-mRNA-1"/>
    </source>
</evidence>
<protein>
    <submittedName>
        <fullName evidence="3">Ovule protein</fullName>
    </submittedName>
</protein>
<gene>
    <name evidence="1" type="ORF">EVEC_LOCUS7693</name>
</gene>
<dbReference type="EMBL" id="UXUI01009045">
    <property type="protein sequence ID" value="VDD92942.1"/>
    <property type="molecule type" value="Genomic_DNA"/>
</dbReference>
<keyword evidence="2" id="KW-1185">Reference proteome</keyword>
<evidence type="ECO:0000313" key="2">
    <source>
        <dbReference type="Proteomes" id="UP000274131"/>
    </source>
</evidence>
<dbReference type="Proteomes" id="UP000274131">
    <property type="component" value="Unassembled WGS sequence"/>
</dbReference>
<organism evidence="3">
    <name type="scientific">Enterobius vermicularis</name>
    <name type="common">Human pinworm</name>
    <dbReference type="NCBI Taxonomy" id="51028"/>
    <lineage>
        <taxon>Eukaryota</taxon>
        <taxon>Metazoa</taxon>
        <taxon>Ecdysozoa</taxon>
        <taxon>Nematoda</taxon>
        <taxon>Chromadorea</taxon>
        <taxon>Rhabditida</taxon>
        <taxon>Spirurina</taxon>
        <taxon>Oxyuridomorpha</taxon>
        <taxon>Oxyuroidea</taxon>
        <taxon>Oxyuridae</taxon>
        <taxon>Enterobius</taxon>
    </lineage>
</organism>
<accession>A0A0N4VCC0</accession>
<dbReference type="AlphaFoldDB" id="A0A0N4VCC0"/>
<reference evidence="3" key="1">
    <citation type="submission" date="2017-02" db="UniProtKB">
        <authorList>
            <consortium name="WormBaseParasite"/>
        </authorList>
    </citation>
    <scope>IDENTIFICATION</scope>
</reference>
<sequence length="74" mass="8085">MGSTVQNQPLKYSVIDSSILWFCSSRNLTLLQRKIPEVDMETVISMSGCTSLLGWTTDFPSSTDGIIAAAQEVD</sequence>